<gene>
    <name evidence="2" type="ORF">AWB78_06011</name>
</gene>
<organism evidence="2 3">
    <name type="scientific">Caballeronia calidae</name>
    <dbReference type="NCBI Taxonomy" id="1777139"/>
    <lineage>
        <taxon>Bacteria</taxon>
        <taxon>Pseudomonadati</taxon>
        <taxon>Pseudomonadota</taxon>
        <taxon>Betaproteobacteria</taxon>
        <taxon>Burkholderiales</taxon>
        <taxon>Burkholderiaceae</taxon>
        <taxon>Caballeronia</taxon>
    </lineage>
</organism>
<evidence type="ECO:0000256" key="1">
    <source>
        <dbReference type="SAM" id="MobiDB-lite"/>
    </source>
</evidence>
<comment type="caution">
    <text evidence="2">The sequence shown here is derived from an EMBL/GenBank/DDBJ whole genome shotgun (WGS) entry which is preliminary data.</text>
</comment>
<protein>
    <recommendedName>
        <fullName evidence="4">Replication protein O</fullName>
    </recommendedName>
</protein>
<reference evidence="2" key="1">
    <citation type="submission" date="2016-01" db="EMBL/GenBank/DDBJ databases">
        <authorList>
            <person name="Peeters C."/>
        </authorList>
    </citation>
    <scope>NUCLEOTIDE SEQUENCE</scope>
    <source>
        <strain evidence="2">LMG 29321</strain>
    </source>
</reference>
<dbReference type="AlphaFoldDB" id="A0A158E2V9"/>
<dbReference type="Proteomes" id="UP000071859">
    <property type="component" value="Unassembled WGS sequence"/>
</dbReference>
<evidence type="ECO:0008006" key="4">
    <source>
        <dbReference type="Google" id="ProtNLM"/>
    </source>
</evidence>
<accession>A0A158E2V9</accession>
<proteinExistence type="predicted"/>
<evidence type="ECO:0000313" key="2">
    <source>
        <dbReference type="EMBL" id="SAL00776.1"/>
    </source>
</evidence>
<dbReference type="RefSeq" id="WP_232477933.1">
    <property type="nucleotide sequence ID" value="NZ_FCOX02000043.1"/>
</dbReference>
<feature type="region of interest" description="Disordered" evidence="1">
    <location>
        <begin position="351"/>
        <end position="382"/>
    </location>
</feature>
<dbReference type="EMBL" id="FCOX02000043">
    <property type="protein sequence ID" value="SAL00776.1"/>
    <property type="molecule type" value="Genomic_DNA"/>
</dbReference>
<evidence type="ECO:0000313" key="3">
    <source>
        <dbReference type="Proteomes" id="UP000071859"/>
    </source>
</evidence>
<name>A0A158E2V9_9BURK</name>
<sequence>MRIAQHSVAGEVVSRPQISESTSVAADQQALDEYACDRSNLPWVIFRAAHRATYTTALPARARALFAALARTVDASRPYAPIFARRELLTGRAQQSMRTFYRSMDDLESAGFITRPPQTRYGAAGLFGRAYIHLTAKAAALLGLVETVMQSDKLSSVDREDTNRVDPSISLATPSVTVADGPIYKDLIPDTQKRQPGRLPADLQRLLSLGFREFLIFKLMREAKLCGKLLSDVVEASWNHLRRAARPISYLRALLRAPVDFAFRVRSQRAAADEREQQRILAKRTEVAVADLAGRTFASRDGLRRYRIADDTLSIVIHHRDEPQPRVHAGAWAHDFLAALDAGHIVSTHPGDEHQPAPDIGGDTQAHRPTPPQIRADAAGPARSFESHLADLKTLLRLKRAGIAPTIKARDELKPTNPNRSGSAPLSSLLKAVSRVASTARPADTSGTQC</sequence>
<keyword evidence="3" id="KW-1185">Reference proteome</keyword>